<dbReference type="InterPro" id="IPR041881">
    <property type="entry name" value="PqqD_sf"/>
</dbReference>
<dbReference type="Proteomes" id="UP000198779">
    <property type="component" value="Unassembled WGS sequence"/>
</dbReference>
<sequence length="88" mass="9904">MKTKKGFKLRTICGENIIVAEGIENIDFSRIISMNESAAYLWQHIQGADFDADTLTKLLLEEYDIDEATARQDATQLIAKWQEAGIIA</sequence>
<proteinExistence type="predicted"/>
<dbReference type="EMBL" id="FNCQ01000008">
    <property type="protein sequence ID" value="SDG72298.1"/>
    <property type="molecule type" value="Genomic_DNA"/>
</dbReference>
<evidence type="ECO:0000313" key="4">
    <source>
        <dbReference type="Proteomes" id="UP000199134"/>
    </source>
</evidence>
<accession>A0A1G7WKC6</accession>
<reference evidence="2 3" key="1">
    <citation type="submission" date="2016-10" db="EMBL/GenBank/DDBJ databases">
        <authorList>
            <person name="Varghese N."/>
            <person name="Submissions S."/>
        </authorList>
    </citation>
    <scope>NUCLEOTIDE SEQUENCE</scope>
    <source>
        <strain evidence="2">BP1-145</strain>
        <strain evidence="3">BP1-148</strain>
    </source>
</reference>
<reference evidence="1 4" key="2">
    <citation type="submission" date="2016-10" db="EMBL/GenBank/DDBJ databases">
        <authorList>
            <person name="de Groot N.N."/>
        </authorList>
    </citation>
    <scope>NUCLEOTIDE SEQUENCE [LARGE SCALE GENOMIC DNA]</scope>
    <source>
        <strain evidence="4">BP1-145</strain>
        <strain evidence="1">BP1-148</strain>
    </source>
</reference>
<protein>
    <submittedName>
        <fullName evidence="2">Coenzyme PQQ synthesis protein D (PqqD)</fullName>
    </submittedName>
</protein>
<dbReference type="Proteomes" id="UP000199134">
    <property type="component" value="Unassembled WGS sequence"/>
</dbReference>
<organism evidence="2 4">
    <name type="scientific">Prevotella communis</name>
    <dbReference type="NCBI Taxonomy" id="2913614"/>
    <lineage>
        <taxon>Bacteria</taxon>
        <taxon>Pseudomonadati</taxon>
        <taxon>Bacteroidota</taxon>
        <taxon>Bacteroidia</taxon>
        <taxon>Bacteroidales</taxon>
        <taxon>Prevotellaceae</taxon>
        <taxon>Prevotella</taxon>
    </lineage>
</organism>
<evidence type="ECO:0000313" key="2">
    <source>
        <dbReference type="EMBL" id="SDO18988.1"/>
    </source>
</evidence>
<gene>
    <name evidence="2" type="ORF">SAMN04487900_11168</name>
    <name evidence="1" type="ORF">SAMN04487901_10861</name>
</gene>
<dbReference type="EMBL" id="FNIW01000011">
    <property type="protein sequence ID" value="SDO18988.1"/>
    <property type="molecule type" value="Genomic_DNA"/>
</dbReference>
<evidence type="ECO:0000313" key="3">
    <source>
        <dbReference type="Proteomes" id="UP000198779"/>
    </source>
</evidence>
<dbReference type="OrthoDB" id="9795908at2"/>
<accession>A0A1H0HIH6</accession>
<evidence type="ECO:0000313" key="1">
    <source>
        <dbReference type="EMBL" id="SDG72298.1"/>
    </source>
</evidence>
<dbReference type="Gene3D" id="1.10.10.1150">
    <property type="entry name" value="Coenzyme PQQ synthesis protein D (PqqD)"/>
    <property type="match status" value="1"/>
</dbReference>
<keyword evidence="3" id="KW-1185">Reference proteome</keyword>
<dbReference type="STRING" id="645274.SAMN04487901_10861"/>
<dbReference type="RefSeq" id="WP_091817348.1">
    <property type="nucleotide sequence ID" value="NZ_CP091790.1"/>
</dbReference>
<name>A0A1H0HIH6_9BACT</name>
<dbReference type="AlphaFoldDB" id="A0A1H0HIH6"/>
<dbReference type="InterPro" id="IPR008792">
    <property type="entry name" value="PQQD"/>
</dbReference>
<dbReference type="Pfam" id="PF05402">
    <property type="entry name" value="PqqD"/>
    <property type="match status" value="1"/>
</dbReference>